<feature type="region of interest" description="Disordered" evidence="1">
    <location>
        <begin position="101"/>
        <end position="143"/>
    </location>
</feature>
<reference evidence="3" key="1">
    <citation type="submission" date="2021-09" db="EMBL/GenBank/DDBJ databases">
        <title>Genome of Aequorivita sp. strain F47161.</title>
        <authorList>
            <person name="Wang Y."/>
        </authorList>
    </citation>
    <scope>NUCLEOTIDE SEQUENCE</scope>
    <source>
        <strain evidence="3">F47161</strain>
    </source>
</reference>
<evidence type="ECO:0000256" key="2">
    <source>
        <dbReference type="SAM" id="Phobius"/>
    </source>
</evidence>
<feature type="transmembrane region" description="Helical" evidence="2">
    <location>
        <begin position="43"/>
        <end position="63"/>
    </location>
</feature>
<name>A0A9X1U167_9FLAO</name>
<feature type="compositionally biased region" description="Basic and acidic residues" evidence="1">
    <location>
        <begin position="113"/>
        <end position="131"/>
    </location>
</feature>
<keyword evidence="2" id="KW-0812">Transmembrane</keyword>
<keyword evidence="2" id="KW-0472">Membrane</keyword>
<comment type="caution">
    <text evidence="3">The sequence shown here is derived from an EMBL/GenBank/DDBJ whole genome shotgun (WGS) entry which is preliminary data.</text>
</comment>
<organism evidence="3 4">
    <name type="scientific">Aequorivita vitellina</name>
    <dbReference type="NCBI Taxonomy" id="2874475"/>
    <lineage>
        <taxon>Bacteria</taxon>
        <taxon>Pseudomonadati</taxon>
        <taxon>Bacteroidota</taxon>
        <taxon>Flavobacteriia</taxon>
        <taxon>Flavobacteriales</taxon>
        <taxon>Flavobacteriaceae</taxon>
        <taxon>Aequorivita</taxon>
    </lineage>
</organism>
<evidence type="ECO:0000313" key="3">
    <source>
        <dbReference type="EMBL" id="MCG2418490.1"/>
    </source>
</evidence>
<dbReference type="Proteomes" id="UP001139461">
    <property type="component" value="Unassembled WGS sequence"/>
</dbReference>
<dbReference type="EMBL" id="JAIRBA010000007">
    <property type="protein sequence ID" value="MCG2418490.1"/>
    <property type="molecule type" value="Genomic_DNA"/>
</dbReference>
<gene>
    <name evidence="3" type="ORF">K8089_05595</name>
</gene>
<dbReference type="RefSeq" id="WP_237602301.1">
    <property type="nucleotide sequence ID" value="NZ_JAIRBA010000007.1"/>
</dbReference>
<keyword evidence="2" id="KW-1133">Transmembrane helix</keyword>
<evidence type="ECO:0000313" key="4">
    <source>
        <dbReference type="Proteomes" id="UP001139461"/>
    </source>
</evidence>
<dbReference type="AlphaFoldDB" id="A0A9X1U167"/>
<protein>
    <submittedName>
        <fullName evidence="3">Uncharacterized protein</fullName>
    </submittedName>
</protein>
<keyword evidence="4" id="KW-1185">Reference proteome</keyword>
<evidence type="ECO:0000256" key="1">
    <source>
        <dbReference type="SAM" id="MobiDB-lite"/>
    </source>
</evidence>
<accession>A0A9X1U167</accession>
<sequence length="269" mass="30570">MAPYKLEDNIREKLEARELKPSADAWSKLEAKLDAQQPKKKPLLWYYVAASFIGILLLASVFFNRNDFEGNNQIVNENFEQPTIEKKSEILQNKTEAEKIASDLPANSDEEFSSEKVDAKTSKKETDEKVKKNSNSVKPLPQKKSEIDKLIKKSKTVAEVSKNKKSEKIESSISEDEKNFNLKVDEVVASVKKLQEDNTDVTAAEVEALLKNAQREIQSQRIMNSQKVDATALLQDVEWELDKSFRDKVFDALGEGFQKVRTAVSERND</sequence>
<proteinExistence type="predicted"/>